<feature type="transmembrane region" description="Helical" evidence="9">
    <location>
        <begin position="280"/>
        <end position="300"/>
    </location>
</feature>
<gene>
    <name evidence="10" type="ORF">ID47_00415</name>
</gene>
<dbReference type="OrthoDB" id="19865at2"/>
<evidence type="ECO:0000256" key="3">
    <source>
        <dbReference type="ARBA" id="ARBA00022475"/>
    </source>
</evidence>
<evidence type="ECO:0000256" key="9">
    <source>
        <dbReference type="SAM" id="Phobius"/>
    </source>
</evidence>
<dbReference type="GO" id="GO:0003333">
    <property type="term" value="P:amino acid transmembrane transport"/>
    <property type="evidence" value="ECO:0007669"/>
    <property type="project" value="InterPro"/>
</dbReference>
<dbReference type="PRINTS" id="PR00166">
    <property type="entry name" value="AROAAPRMEASE"/>
</dbReference>
<feature type="transmembrane region" description="Helical" evidence="9">
    <location>
        <begin position="118"/>
        <end position="137"/>
    </location>
</feature>
<dbReference type="GO" id="GO:0005886">
    <property type="term" value="C:plasma membrane"/>
    <property type="evidence" value="ECO:0007669"/>
    <property type="project" value="UniProtKB-SubCell"/>
</dbReference>
<accession>A0A077AXU7</accession>
<feature type="transmembrane region" description="Helical" evidence="9">
    <location>
        <begin position="377"/>
        <end position="395"/>
    </location>
</feature>
<dbReference type="STRING" id="91604.ID47_00415"/>
<dbReference type="Gene3D" id="1.20.1740.10">
    <property type="entry name" value="Amino acid/polyamine transporter I"/>
    <property type="match status" value="1"/>
</dbReference>
<dbReference type="HOGENOM" id="CLU_038102_3_0_5"/>
<dbReference type="KEGG" id="paca:ID47_00415"/>
<protein>
    <recommendedName>
        <fullName evidence="12">Amino acid permease</fullName>
    </recommendedName>
</protein>
<evidence type="ECO:0000256" key="6">
    <source>
        <dbReference type="ARBA" id="ARBA00022970"/>
    </source>
</evidence>
<evidence type="ECO:0008006" key="12">
    <source>
        <dbReference type="Google" id="ProtNLM"/>
    </source>
</evidence>
<evidence type="ECO:0000256" key="2">
    <source>
        <dbReference type="ARBA" id="ARBA00022448"/>
    </source>
</evidence>
<reference evidence="10 11" key="1">
    <citation type="submission" date="2014-07" db="EMBL/GenBank/DDBJ databases">
        <title>Comparative genomic insights into amoeba endosymbionts belonging to the families of Holosporaceae and Candidatus Midichloriaceae within Rickettsiales.</title>
        <authorList>
            <person name="Wang Z."/>
            <person name="Wu M."/>
        </authorList>
    </citation>
    <scope>NUCLEOTIDE SEQUENCE [LARGE SCALE GENOMIC DNA]</scope>
    <source>
        <strain evidence="10">PRA3</strain>
    </source>
</reference>
<keyword evidence="3" id="KW-1003">Cell membrane</keyword>
<dbReference type="Pfam" id="PF03222">
    <property type="entry name" value="Trp_Tyr_perm"/>
    <property type="match status" value="1"/>
</dbReference>
<dbReference type="Proteomes" id="UP000028926">
    <property type="component" value="Chromosome"/>
</dbReference>
<keyword evidence="2" id="KW-0813">Transport</keyword>
<feature type="transmembrane region" description="Helical" evidence="9">
    <location>
        <begin position="80"/>
        <end position="98"/>
    </location>
</feature>
<feature type="transmembrane region" description="Helical" evidence="9">
    <location>
        <begin position="222"/>
        <end position="244"/>
    </location>
</feature>
<dbReference type="RefSeq" id="WP_038462727.1">
    <property type="nucleotide sequence ID" value="NZ_CP008941.1"/>
</dbReference>
<evidence type="ECO:0000256" key="8">
    <source>
        <dbReference type="ARBA" id="ARBA00023136"/>
    </source>
</evidence>
<dbReference type="GO" id="GO:0015173">
    <property type="term" value="F:aromatic amino acid transmembrane transporter activity"/>
    <property type="evidence" value="ECO:0007669"/>
    <property type="project" value="InterPro"/>
</dbReference>
<organism evidence="10 11">
    <name type="scientific">Candidatus Odyssella acanthamoebae</name>
    <dbReference type="NCBI Taxonomy" id="91604"/>
    <lineage>
        <taxon>Bacteria</taxon>
        <taxon>Pseudomonadati</taxon>
        <taxon>Pseudomonadota</taxon>
        <taxon>Alphaproteobacteria</taxon>
        <taxon>Holosporales</taxon>
        <taxon>Candidatus Paracaedibacteraceae</taxon>
        <taxon>Candidatus Odyssella</taxon>
    </lineage>
</organism>
<evidence type="ECO:0000256" key="4">
    <source>
        <dbReference type="ARBA" id="ARBA00022519"/>
    </source>
</evidence>
<keyword evidence="7 9" id="KW-1133">Transmembrane helix</keyword>
<name>A0A077AXU7_9PROT</name>
<dbReference type="EMBL" id="CP008941">
    <property type="protein sequence ID" value="AIK95555.1"/>
    <property type="molecule type" value="Genomic_DNA"/>
</dbReference>
<dbReference type="AlphaFoldDB" id="A0A077AXU7"/>
<evidence type="ECO:0000313" key="11">
    <source>
        <dbReference type="Proteomes" id="UP000028926"/>
    </source>
</evidence>
<evidence type="ECO:0000313" key="10">
    <source>
        <dbReference type="EMBL" id="AIK95555.1"/>
    </source>
</evidence>
<feature type="transmembrane region" description="Helical" evidence="9">
    <location>
        <begin position="188"/>
        <end position="210"/>
    </location>
</feature>
<keyword evidence="6" id="KW-0029">Amino-acid transport</keyword>
<feature type="transmembrane region" description="Helical" evidence="9">
    <location>
        <begin position="149"/>
        <end position="168"/>
    </location>
</feature>
<dbReference type="InterPro" id="IPR018227">
    <property type="entry name" value="Amino_acid_transport_2"/>
</dbReference>
<keyword evidence="4" id="KW-0997">Cell inner membrane</keyword>
<proteinExistence type="predicted"/>
<sequence length="398" mass="43326">MGKVFGSSCLIAGTAIGAGMLALPMILAKVGLIQSIGLMVSVWLLAYYSALLGSELNLRAQVPLSLGSLSQHFSGPKAKLVGQVSFMLLCYALLAAYLDGSSSVIASLLKTIPDASPLDANTLIHGIVIGLGIVLLLSTKLIDYTNRILFLTMVTILVLLVGVLSFWIKPMVNLQLLQPAGSALPLLQALPVVFTSFGFQIIFHTICGYLELDPSKIRRAFFWGSLVPAISYFSWTVVSLMFMASHQPEIFATLLGGSLDVGDFIYSLSQASDFPLLKLLAWMLSVLAIITSAIGVGLGLTHTWRAMVNNRFWGVILTIIPPYFIAYKIPEAFIHALGFAGMVLVIIALLLPLYLLYRSDYLAVTHYKILDNKPLRLIVIGISSMIITIEILHLLKWL</sequence>
<comment type="subcellular location">
    <subcellularLocation>
        <location evidence="1">Cell inner membrane</location>
        <topology evidence="1">Multi-pass membrane protein</topology>
    </subcellularLocation>
</comment>
<evidence type="ECO:0000256" key="5">
    <source>
        <dbReference type="ARBA" id="ARBA00022692"/>
    </source>
</evidence>
<feature type="transmembrane region" description="Helical" evidence="9">
    <location>
        <begin position="27"/>
        <end position="50"/>
    </location>
</feature>
<keyword evidence="11" id="KW-1185">Reference proteome</keyword>
<dbReference type="InterPro" id="IPR013059">
    <property type="entry name" value="Trp_tyr_transpt"/>
</dbReference>
<evidence type="ECO:0000256" key="1">
    <source>
        <dbReference type="ARBA" id="ARBA00004429"/>
    </source>
</evidence>
<keyword evidence="8 9" id="KW-0472">Membrane</keyword>
<dbReference type="eggNOG" id="COG0814">
    <property type="taxonomic scope" value="Bacteria"/>
</dbReference>
<feature type="transmembrane region" description="Helical" evidence="9">
    <location>
        <begin position="312"/>
        <end position="329"/>
    </location>
</feature>
<keyword evidence="5 9" id="KW-0812">Transmembrane</keyword>
<feature type="transmembrane region" description="Helical" evidence="9">
    <location>
        <begin position="336"/>
        <end position="357"/>
    </location>
</feature>
<dbReference type="PANTHER" id="PTHR46997:SF2">
    <property type="entry name" value="TYROSINE-SPECIFIC TRANSPORT SYSTEM"/>
    <property type="match status" value="1"/>
</dbReference>
<dbReference type="PANTHER" id="PTHR46997">
    <property type="entry name" value="LOW AFFINITY TRYPTOPHAN PERMEASE-RELATED"/>
    <property type="match status" value="1"/>
</dbReference>
<evidence type="ECO:0000256" key="7">
    <source>
        <dbReference type="ARBA" id="ARBA00022989"/>
    </source>
</evidence>